<dbReference type="EMBL" id="CASHSV030000066">
    <property type="protein sequence ID" value="CAJ2645223.1"/>
    <property type="molecule type" value="Genomic_DNA"/>
</dbReference>
<organism evidence="1 2">
    <name type="scientific">Trifolium pratense</name>
    <name type="common">Red clover</name>
    <dbReference type="NCBI Taxonomy" id="57577"/>
    <lineage>
        <taxon>Eukaryota</taxon>
        <taxon>Viridiplantae</taxon>
        <taxon>Streptophyta</taxon>
        <taxon>Embryophyta</taxon>
        <taxon>Tracheophyta</taxon>
        <taxon>Spermatophyta</taxon>
        <taxon>Magnoliopsida</taxon>
        <taxon>eudicotyledons</taxon>
        <taxon>Gunneridae</taxon>
        <taxon>Pentapetalae</taxon>
        <taxon>rosids</taxon>
        <taxon>fabids</taxon>
        <taxon>Fabales</taxon>
        <taxon>Fabaceae</taxon>
        <taxon>Papilionoideae</taxon>
        <taxon>50 kb inversion clade</taxon>
        <taxon>NPAAA clade</taxon>
        <taxon>Hologalegina</taxon>
        <taxon>IRL clade</taxon>
        <taxon>Trifolieae</taxon>
        <taxon>Trifolium</taxon>
    </lineage>
</organism>
<dbReference type="Proteomes" id="UP001177021">
    <property type="component" value="Unassembled WGS sequence"/>
</dbReference>
<name>A0ACB0JMM9_TRIPR</name>
<protein>
    <submittedName>
        <fullName evidence="1">Uncharacterized protein</fullName>
    </submittedName>
</protein>
<gene>
    <name evidence="1" type="ORF">MILVUS5_LOCUS14148</name>
</gene>
<reference evidence="1" key="1">
    <citation type="submission" date="2023-10" db="EMBL/GenBank/DDBJ databases">
        <authorList>
            <person name="Rodriguez Cubillos JULIANA M."/>
            <person name="De Vega J."/>
        </authorList>
    </citation>
    <scope>NUCLEOTIDE SEQUENCE</scope>
</reference>
<keyword evidence="2" id="KW-1185">Reference proteome</keyword>
<sequence>MTNSWNFNNQEEEKERRRRRRRTTMIRFGLFLSIGTSIFIVLAYFLSRHLVVRVLISEADKVIHLPDQPEVDFQQFAGYITVDEINQRNLFYYFVESEVDPVSKPVVLWLNGGPGCSSIGQGAFTEHGPFQPTRKGGLVKNQYSWNRAANMLYLDSPASVGFSYSTNKSFYDLLNDELTARDNLVFLRGWFTKFPQYKDNDFFITGEDYAGHFAPQLAHLILQGKTKINLKGIAIGNPHLEFNTDTNSKTDFLWAHGLISDKTYGMLLKLCNYSQISREYRNLTTESNICRKVAIQVAKEIGAVVDYSYIRDDICSQTKQQLQGEQKRDACVERETHTYLNRKDVHKALHAVLVGINKWSSCSGFLTYDVQNLDIPTISLLGSLVRSGVRVMVYSGDQDSVVPFMGTRSLVNRLAEEIGFKTSQPYRTWFVGKRVAGWNQVYGDILTFATVRGAGGAAPATQPESSLVLFKAFLEGKPLPNNH</sequence>
<accession>A0ACB0JMM9</accession>
<comment type="caution">
    <text evidence="1">The sequence shown here is derived from an EMBL/GenBank/DDBJ whole genome shotgun (WGS) entry which is preliminary data.</text>
</comment>
<evidence type="ECO:0000313" key="2">
    <source>
        <dbReference type="Proteomes" id="UP001177021"/>
    </source>
</evidence>
<proteinExistence type="predicted"/>
<evidence type="ECO:0000313" key="1">
    <source>
        <dbReference type="EMBL" id="CAJ2645223.1"/>
    </source>
</evidence>